<feature type="region of interest" description="Disordered" evidence="1">
    <location>
        <begin position="31"/>
        <end position="50"/>
    </location>
</feature>
<dbReference type="AlphaFoldDB" id="A0A8J3VN54"/>
<feature type="region of interest" description="Disordered" evidence="1">
    <location>
        <begin position="68"/>
        <end position="138"/>
    </location>
</feature>
<comment type="caution">
    <text evidence="3">The sequence shown here is derived from an EMBL/GenBank/DDBJ whole genome shotgun (WGS) entry which is preliminary data.</text>
</comment>
<reference evidence="3" key="1">
    <citation type="submission" date="2021-01" db="EMBL/GenBank/DDBJ databases">
        <title>Whole genome shotgun sequence of Rugosimonospora africana NBRC 104875.</title>
        <authorList>
            <person name="Komaki H."/>
            <person name="Tamura T."/>
        </authorList>
    </citation>
    <scope>NUCLEOTIDE SEQUENCE</scope>
    <source>
        <strain evidence="3">NBRC 104875</strain>
    </source>
</reference>
<keyword evidence="2" id="KW-1133">Transmembrane helix</keyword>
<feature type="compositionally biased region" description="Basic and acidic residues" evidence="1">
    <location>
        <begin position="31"/>
        <end position="43"/>
    </location>
</feature>
<sequence length="138" mass="14300">MAKADQWASVFGLFLAIAGLLVGVYGVVQDRRGASSENSERPVGKVSNTITDADVAGPALLVRDARRVSLAGTPVPAPTDPGRQGEPDPAAGRTPGEVKNRVEGGTFHGPLIMGRDLRDVVLPPRSQPDGHGGDGTVR</sequence>
<evidence type="ECO:0000313" key="3">
    <source>
        <dbReference type="EMBL" id="GIH12477.1"/>
    </source>
</evidence>
<proteinExistence type="predicted"/>
<feature type="transmembrane region" description="Helical" evidence="2">
    <location>
        <begin position="6"/>
        <end position="28"/>
    </location>
</feature>
<evidence type="ECO:0000256" key="2">
    <source>
        <dbReference type="SAM" id="Phobius"/>
    </source>
</evidence>
<accession>A0A8J3VN54</accession>
<dbReference type="EMBL" id="BONZ01000007">
    <property type="protein sequence ID" value="GIH12477.1"/>
    <property type="molecule type" value="Genomic_DNA"/>
</dbReference>
<dbReference type="Proteomes" id="UP000642748">
    <property type="component" value="Unassembled WGS sequence"/>
</dbReference>
<evidence type="ECO:0000313" key="4">
    <source>
        <dbReference type="Proteomes" id="UP000642748"/>
    </source>
</evidence>
<gene>
    <name evidence="3" type="ORF">Raf01_06490</name>
</gene>
<organism evidence="3 4">
    <name type="scientific">Rugosimonospora africana</name>
    <dbReference type="NCBI Taxonomy" id="556532"/>
    <lineage>
        <taxon>Bacteria</taxon>
        <taxon>Bacillati</taxon>
        <taxon>Actinomycetota</taxon>
        <taxon>Actinomycetes</taxon>
        <taxon>Micromonosporales</taxon>
        <taxon>Micromonosporaceae</taxon>
        <taxon>Rugosimonospora</taxon>
    </lineage>
</organism>
<keyword evidence="2" id="KW-0472">Membrane</keyword>
<keyword evidence="4" id="KW-1185">Reference proteome</keyword>
<evidence type="ECO:0000256" key="1">
    <source>
        <dbReference type="SAM" id="MobiDB-lite"/>
    </source>
</evidence>
<keyword evidence="2" id="KW-0812">Transmembrane</keyword>
<name>A0A8J3VN54_9ACTN</name>
<protein>
    <submittedName>
        <fullName evidence="3">Uncharacterized protein</fullName>
    </submittedName>
</protein>